<evidence type="ECO:0000256" key="1">
    <source>
        <dbReference type="ARBA" id="ARBA00022676"/>
    </source>
</evidence>
<dbReference type="PANTHER" id="PTHR12526:SF510">
    <property type="entry name" value="D-INOSITOL 3-PHOSPHATE GLYCOSYLTRANSFERASE"/>
    <property type="match status" value="1"/>
</dbReference>
<evidence type="ECO:0000259" key="3">
    <source>
        <dbReference type="Pfam" id="PF00534"/>
    </source>
</evidence>
<gene>
    <name evidence="5" type="ORF">WJX68_04845</name>
</gene>
<dbReference type="EMBL" id="JBBJUP010000003">
    <property type="protein sequence ID" value="MEJ8278252.1"/>
    <property type="molecule type" value="Genomic_DNA"/>
</dbReference>
<accession>A0ABU8T3E5</accession>
<comment type="caution">
    <text evidence="5">The sequence shown here is derived from an EMBL/GenBank/DDBJ whole genome shotgun (WGS) entry which is preliminary data.</text>
</comment>
<proteinExistence type="predicted"/>
<feature type="domain" description="Glycosyltransferase subfamily 4-like N-terminal" evidence="4">
    <location>
        <begin position="14"/>
        <end position="183"/>
    </location>
</feature>
<dbReference type="CDD" id="cd03801">
    <property type="entry name" value="GT4_PimA-like"/>
    <property type="match status" value="1"/>
</dbReference>
<evidence type="ECO:0000313" key="6">
    <source>
        <dbReference type="Proteomes" id="UP001364211"/>
    </source>
</evidence>
<dbReference type="InterPro" id="IPR001296">
    <property type="entry name" value="Glyco_trans_1"/>
</dbReference>
<dbReference type="PANTHER" id="PTHR12526">
    <property type="entry name" value="GLYCOSYLTRANSFERASE"/>
    <property type="match status" value="1"/>
</dbReference>
<dbReference type="RefSeq" id="WP_340286378.1">
    <property type="nucleotide sequence ID" value="NZ_JBBJUP010000003.1"/>
</dbReference>
<name>A0ABU8T3E5_9PSEU</name>
<evidence type="ECO:0000313" key="5">
    <source>
        <dbReference type="EMBL" id="MEJ8278252.1"/>
    </source>
</evidence>
<feature type="domain" description="Glycosyl transferase family 1" evidence="3">
    <location>
        <begin position="193"/>
        <end position="352"/>
    </location>
</feature>
<dbReference type="Gene3D" id="3.40.50.2000">
    <property type="entry name" value="Glycogen Phosphorylase B"/>
    <property type="match status" value="2"/>
</dbReference>
<sequence>MTRALFVTHTAAPSGAELATLRLMRALPGAGVEPVAVYAAAGPLVATTRASGIATDVLAEELGRDVRIGSRDPLRFARGLAALARLGRDLGDVAVRRRADVVVATTTKALLMGAVAARRARLPLVWQAHDRATAEFFGPVVAPAVRAVGRVVPDAYIANSRSTLETLRTGNRPVLVAHPGVEPGPAPRRDPQRAAADAVVVLVGRLTPWKGQDVLLRALAAAAHRPRRILLVGGTFFGEEGYRAGLERLAAELGLPVELTGHVDDPGELMRGADVLVHCSTTAEPFGQVVVEGMQAGCAVVASRPGGPSEIVTDGVDGLLVDGGDVAALTAALDRLLADPAERERLAAAGQRTAGRFGVDRTAADVARFLAGVVGERREVLR</sequence>
<keyword evidence="1 5" id="KW-0328">Glycosyltransferase</keyword>
<dbReference type="Pfam" id="PF13439">
    <property type="entry name" value="Glyco_transf_4"/>
    <property type="match status" value="1"/>
</dbReference>
<keyword evidence="2 5" id="KW-0808">Transferase</keyword>
<evidence type="ECO:0000259" key="4">
    <source>
        <dbReference type="Pfam" id="PF13439"/>
    </source>
</evidence>
<reference evidence="5 6" key="1">
    <citation type="submission" date="2024-03" db="EMBL/GenBank/DDBJ databases">
        <title>Draft genome sequence of Pseudonocardia sp. DW16-2.</title>
        <authorList>
            <person name="Duangmal K."/>
        </authorList>
    </citation>
    <scope>NUCLEOTIDE SEQUENCE [LARGE SCALE GENOMIC DNA]</scope>
    <source>
        <strain evidence="5 6">DW16-2</strain>
    </source>
</reference>
<dbReference type="EC" id="2.4.-.-" evidence="5"/>
<dbReference type="InterPro" id="IPR028098">
    <property type="entry name" value="Glyco_trans_4-like_N"/>
</dbReference>
<keyword evidence="6" id="KW-1185">Reference proteome</keyword>
<evidence type="ECO:0000256" key="2">
    <source>
        <dbReference type="ARBA" id="ARBA00022679"/>
    </source>
</evidence>
<dbReference type="Proteomes" id="UP001364211">
    <property type="component" value="Unassembled WGS sequence"/>
</dbReference>
<dbReference type="SUPFAM" id="SSF53756">
    <property type="entry name" value="UDP-Glycosyltransferase/glycogen phosphorylase"/>
    <property type="match status" value="1"/>
</dbReference>
<protein>
    <submittedName>
        <fullName evidence="5">Glycosyltransferase family 4 protein</fullName>
        <ecNumber evidence="5">2.4.-.-</ecNumber>
    </submittedName>
</protein>
<organism evidence="5 6">
    <name type="scientific">Pseudonocardia spirodelae</name>
    <dbReference type="NCBI Taxonomy" id="3133431"/>
    <lineage>
        <taxon>Bacteria</taxon>
        <taxon>Bacillati</taxon>
        <taxon>Actinomycetota</taxon>
        <taxon>Actinomycetes</taxon>
        <taxon>Pseudonocardiales</taxon>
        <taxon>Pseudonocardiaceae</taxon>
        <taxon>Pseudonocardia</taxon>
    </lineage>
</organism>
<dbReference type="Pfam" id="PF00534">
    <property type="entry name" value="Glycos_transf_1"/>
    <property type="match status" value="1"/>
</dbReference>
<dbReference type="GO" id="GO:0016757">
    <property type="term" value="F:glycosyltransferase activity"/>
    <property type="evidence" value="ECO:0007669"/>
    <property type="project" value="UniProtKB-KW"/>
</dbReference>